<reference evidence="2" key="1">
    <citation type="journal article" date="2014" name="Front. Microbiol.">
        <title>High frequency of phylogenetically diverse reductive dehalogenase-homologous genes in deep subseafloor sedimentary metagenomes.</title>
        <authorList>
            <person name="Kawai M."/>
            <person name="Futagami T."/>
            <person name="Toyoda A."/>
            <person name="Takaki Y."/>
            <person name="Nishi S."/>
            <person name="Hori S."/>
            <person name="Arai W."/>
            <person name="Tsubouchi T."/>
            <person name="Morono Y."/>
            <person name="Uchiyama I."/>
            <person name="Ito T."/>
            <person name="Fujiyama A."/>
            <person name="Inagaki F."/>
            <person name="Takami H."/>
        </authorList>
    </citation>
    <scope>NUCLEOTIDE SEQUENCE</scope>
    <source>
        <strain evidence="2">Expedition CK06-06</strain>
    </source>
</reference>
<feature type="transmembrane region" description="Helical" evidence="1">
    <location>
        <begin position="6"/>
        <end position="24"/>
    </location>
</feature>
<sequence>MLAENIIFIVLNLIFLTILILFLFSRMGSGAVLEEKYSKQIALVLDSAKPGMMIHINMEDAIEEAKKELGEDKIGGLVVINGNIVTVRLGEGLGYSYSFFNDVDATAYLDKTDNKRYVFIIDE</sequence>
<dbReference type="AlphaFoldDB" id="X0V856"/>
<evidence type="ECO:0000313" key="2">
    <source>
        <dbReference type="EMBL" id="GAG14340.1"/>
    </source>
</evidence>
<organism evidence="2">
    <name type="scientific">marine sediment metagenome</name>
    <dbReference type="NCBI Taxonomy" id="412755"/>
    <lineage>
        <taxon>unclassified sequences</taxon>
        <taxon>metagenomes</taxon>
        <taxon>ecological metagenomes</taxon>
    </lineage>
</organism>
<protein>
    <submittedName>
        <fullName evidence="2">Uncharacterized protein</fullName>
    </submittedName>
</protein>
<keyword evidence="1" id="KW-0812">Transmembrane</keyword>
<dbReference type="EMBL" id="BARS01038896">
    <property type="protein sequence ID" value="GAG14340.1"/>
    <property type="molecule type" value="Genomic_DNA"/>
</dbReference>
<evidence type="ECO:0000256" key="1">
    <source>
        <dbReference type="SAM" id="Phobius"/>
    </source>
</evidence>
<gene>
    <name evidence="2" type="ORF">S01H1_59473</name>
</gene>
<keyword evidence="1" id="KW-1133">Transmembrane helix</keyword>
<proteinExistence type="predicted"/>
<accession>X0V856</accession>
<keyword evidence="1" id="KW-0472">Membrane</keyword>
<name>X0V856_9ZZZZ</name>
<comment type="caution">
    <text evidence="2">The sequence shown here is derived from an EMBL/GenBank/DDBJ whole genome shotgun (WGS) entry which is preliminary data.</text>
</comment>